<evidence type="ECO:0000313" key="2">
    <source>
        <dbReference type="Proteomes" id="UP000198251"/>
    </source>
</evidence>
<accession>A0A1C5G5I1</accession>
<dbReference type="EMBL" id="LT607733">
    <property type="protein sequence ID" value="SCG14980.1"/>
    <property type="molecule type" value="Genomic_DNA"/>
</dbReference>
<keyword evidence="2" id="KW-1185">Reference proteome</keyword>
<organism evidence="1 2">
    <name type="scientific">Micromonospora echinofusca</name>
    <dbReference type="NCBI Taxonomy" id="47858"/>
    <lineage>
        <taxon>Bacteria</taxon>
        <taxon>Bacillati</taxon>
        <taxon>Actinomycetota</taxon>
        <taxon>Actinomycetes</taxon>
        <taxon>Micromonosporales</taxon>
        <taxon>Micromonosporaceae</taxon>
        <taxon>Micromonospora</taxon>
    </lineage>
</organism>
<dbReference type="InterPro" id="IPR009097">
    <property type="entry name" value="Cyclic_Pdiesterase"/>
</dbReference>
<dbReference type="AlphaFoldDB" id="A0A1C5G5I1"/>
<proteinExistence type="predicted"/>
<sequence length="215" mass="24211">MSLADLAPGQHAGHVRDHWWWRPGWRVGRRFYAFHVTFEDQPELYRVADSYRSALTAAPPATLIPDQWLHLTMQGIGFTDETSESRLAAIIDNAREQLRKLPAVGVEFGEIVVADEAIVMPAIPAEPVQRLRAATRTAIGRVVGEDQVPEDPGRFRPHVSVAYLTAAGPAEPYIQTVRPIAPQPAAVTITHVDLIEMHRDRRMYEWQVVARMPLR</sequence>
<dbReference type="Gene3D" id="3.90.1140.10">
    <property type="entry name" value="Cyclic phosphodiesterase"/>
    <property type="match status" value="1"/>
</dbReference>
<evidence type="ECO:0000313" key="1">
    <source>
        <dbReference type="EMBL" id="SCG14980.1"/>
    </source>
</evidence>
<dbReference type="GO" id="GO:0016874">
    <property type="term" value="F:ligase activity"/>
    <property type="evidence" value="ECO:0007669"/>
    <property type="project" value="UniProtKB-KW"/>
</dbReference>
<name>A0A1C5G5I1_MICEH</name>
<reference evidence="1 2" key="1">
    <citation type="submission" date="2016-06" db="EMBL/GenBank/DDBJ databases">
        <authorList>
            <person name="Kjaerup R.B."/>
            <person name="Dalgaard T.S."/>
            <person name="Juul-Madsen H.R."/>
        </authorList>
    </citation>
    <scope>NUCLEOTIDE SEQUENCE [LARGE SCALE GENOMIC DNA]</scope>
    <source>
        <strain evidence="1 2">DSM 43913</strain>
    </source>
</reference>
<dbReference type="Pfam" id="PF13563">
    <property type="entry name" value="2_5_RNA_ligase2"/>
    <property type="match status" value="1"/>
</dbReference>
<gene>
    <name evidence="1" type="ORF">GA0070610_1205</name>
</gene>
<keyword evidence="1" id="KW-0436">Ligase</keyword>
<dbReference type="Proteomes" id="UP000198251">
    <property type="component" value="Chromosome I"/>
</dbReference>
<protein>
    <submittedName>
        <fullName evidence="1">2'-5' RNA ligase superfamily protein</fullName>
    </submittedName>
</protein>
<dbReference type="SUPFAM" id="SSF55144">
    <property type="entry name" value="LigT-like"/>
    <property type="match status" value="1"/>
</dbReference>